<name>A0ABY8HH46_ENSAD</name>
<proteinExistence type="predicted"/>
<reference evidence="2 3" key="1">
    <citation type="submission" date="2023-03" db="EMBL/GenBank/DDBJ databases">
        <title>Comparative genome and transcriptome analysis combination mining strategies for increasing vitamin B12 production of Ensifer adhaerens strain.</title>
        <authorList>
            <person name="Yongheng L."/>
        </authorList>
    </citation>
    <scope>NUCLEOTIDE SEQUENCE [LARGE SCALE GENOMIC DNA]</scope>
    <source>
        <strain evidence="2 3">Casida A-T305</strain>
    </source>
</reference>
<dbReference type="GeneID" id="29519544"/>
<protein>
    <submittedName>
        <fullName evidence="2">Uncharacterized protein</fullName>
    </submittedName>
</protein>
<dbReference type="RefSeq" id="WP_034789284.1">
    <property type="nucleotide sequence ID" value="NZ_CP015880.1"/>
</dbReference>
<gene>
    <name evidence="2" type="ORF">P4B07_03530</name>
</gene>
<organism evidence="2 3">
    <name type="scientific">Ensifer adhaerens</name>
    <name type="common">Sinorhizobium morelense</name>
    <dbReference type="NCBI Taxonomy" id="106592"/>
    <lineage>
        <taxon>Bacteria</taxon>
        <taxon>Pseudomonadati</taxon>
        <taxon>Pseudomonadota</taxon>
        <taxon>Alphaproteobacteria</taxon>
        <taxon>Hyphomicrobiales</taxon>
        <taxon>Rhizobiaceae</taxon>
        <taxon>Sinorhizobium/Ensifer group</taxon>
        <taxon>Ensifer</taxon>
    </lineage>
</organism>
<evidence type="ECO:0000256" key="1">
    <source>
        <dbReference type="SAM" id="MobiDB-lite"/>
    </source>
</evidence>
<feature type="region of interest" description="Disordered" evidence="1">
    <location>
        <begin position="133"/>
        <end position="155"/>
    </location>
</feature>
<sequence>MKIDNSISNYYFSQRRQQAGTIAPIEESGGDARPRQAPTIAPPSTSNALSNALWMTAARDGESTASISAKEGPAASDGSVSDEFLKEAKKSLVEKIREQVLKAMGLTESDLKEMPPEQRQAAEEEIRKAVERAMGVEQQRDVATADLANGGDDIP</sequence>
<feature type="region of interest" description="Disordered" evidence="1">
    <location>
        <begin position="60"/>
        <end position="82"/>
    </location>
</feature>
<evidence type="ECO:0000313" key="3">
    <source>
        <dbReference type="Proteomes" id="UP001214094"/>
    </source>
</evidence>
<dbReference type="Proteomes" id="UP001214094">
    <property type="component" value="Chromosome"/>
</dbReference>
<dbReference type="EMBL" id="CP121308">
    <property type="protein sequence ID" value="WFP91461.1"/>
    <property type="molecule type" value="Genomic_DNA"/>
</dbReference>
<keyword evidence="3" id="KW-1185">Reference proteome</keyword>
<accession>A0ABY8HH46</accession>
<evidence type="ECO:0000313" key="2">
    <source>
        <dbReference type="EMBL" id="WFP91461.1"/>
    </source>
</evidence>
<feature type="region of interest" description="Disordered" evidence="1">
    <location>
        <begin position="18"/>
        <end position="47"/>
    </location>
</feature>